<accession>A0ABS3MBZ1</accession>
<protein>
    <submittedName>
        <fullName evidence="2">Transporter</fullName>
    </submittedName>
</protein>
<evidence type="ECO:0000313" key="3">
    <source>
        <dbReference type="Proteomes" id="UP000692816"/>
    </source>
</evidence>
<dbReference type="Proteomes" id="UP000692816">
    <property type="component" value="Unassembled WGS sequence"/>
</dbReference>
<name>A0ABS3MBZ1_9BRAD</name>
<keyword evidence="1" id="KW-0732">Signal</keyword>
<sequence length="334" mass="35543">MRDIFRQTTLTIAMAAACFAAQQAHADEGGVSLWLPGNFGSLAATPGTPGWSWATVYYHASVSAGAGQQFPRGGRVDVGIAGQADLAFFGPTYVFATPVLGGQAAVSLLGVAGRNEGSAALSLTGPLGNTIALNRTQDLVSYGDVIPQVTLKWNQGVNNYMVYGMGNIPIGDYDSNRLANLGIGHGAIDFGGGYTYFNPVTGNEFSGVVGLTYNFKNTHTNYQNGTDFHFDWGASHFFNKQLQLGLVGYYFQQITDDFGAPAALGGFRSRIAGVGPQIGYIFPMGDKLSGYLNLKGYKEFAAQNRPEGWNTWLTFAISPAAEPPAAAKPLSRKY</sequence>
<reference evidence="2" key="1">
    <citation type="journal article" date="2021" name="Int. J. Syst. Evol. Microbiol.">
        <title>Bradyrhizobium septentrionale sp. nov. (sv. septentrionale) and Bradyrhizobium quebecense sp. nov. (sv. septentrionale) associated with legumes native to Canada possess rearranged symbiosis genes and numerous insertion sequences.</title>
        <authorList>
            <person name="Bromfield E.S.P."/>
            <person name="Cloutier S."/>
        </authorList>
    </citation>
    <scope>NUCLEOTIDE SEQUENCE</scope>
    <source>
        <strain evidence="2">12S5</strain>
    </source>
</reference>
<comment type="caution">
    <text evidence="2">The sequence shown here is derived from an EMBL/GenBank/DDBJ whole genome shotgun (WGS) entry which is preliminary data.</text>
</comment>
<dbReference type="Pfam" id="PF13557">
    <property type="entry name" value="Phenol_MetA_deg"/>
    <property type="match status" value="1"/>
</dbReference>
<proteinExistence type="predicted"/>
<feature type="chain" id="PRO_5045363390" evidence="1">
    <location>
        <begin position="27"/>
        <end position="334"/>
    </location>
</feature>
<dbReference type="EMBL" id="JAGEPA010000001">
    <property type="protein sequence ID" value="MBO1428959.1"/>
    <property type="molecule type" value="Genomic_DNA"/>
</dbReference>
<dbReference type="RefSeq" id="WP_207831131.1">
    <property type="nucleotide sequence ID" value="NZ_CP088282.1"/>
</dbReference>
<dbReference type="InterPro" id="IPR025737">
    <property type="entry name" value="FApF"/>
</dbReference>
<evidence type="ECO:0000313" key="2">
    <source>
        <dbReference type="EMBL" id="MBO1428959.1"/>
    </source>
</evidence>
<organism evidence="2 3">
    <name type="scientific">Bradyrhizobium quebecense</name>
    <dbReference type="NCBI Taxonomy" id="2748629"/>
    <lineage>
        <taxon>Bacteria</taxon>
        <taxon>Pseudomonadati</taxon>
        <taxon>Pseudomonadota</taxon>
        <taxon>Alphaproteobacteria</taxon>
        <taxon>Hyphomicrobiales</taxon>
        <taxon>Nitrobacteraceae</taxon>
        <taxon>Bradyrhizobium</taxon>
    </lineage>
</organism>
<gene>
    <name evidence="2" type="ORF">J4P68_05885</name>
</gene>
<dbReference type="PROSITE" id="PS51257">
    <property type="entry name" value="PROKAR_LIPOPROTEIN"/>
    <property type="match status" value="1"/>
</dbReference>
<evidence type="ECO:0000256" key="1">
    <source>
        <dbReference type="SAM" id="SignalP"/>
    </source>
</evidence>
<feature type="signal peptide" evidence="1">
    <location>
        <begin position="1"/>
        <end position="26"/>
    </location>
</feature>
<keyword evidence="3" id="KW-1185">Reference proteome</keyword>